<feature type="compositionally biased region" description="Basic and acidic residues" evidence="1">
    <location>
        <begin position="231"/>
        <end position="246"/>
    </location>
</feature>
<sequence>MHSMIGITLLVCVAGGITLAEVHSVSDNDLLSAITWATLDLHNLPQPGLLTSLERLNMTSVDLDESLGSLASLEGLDLNWNDLEARNVTPRHSRRKRNLEMIFHEPGDIEVELKFIIPMFNVYESTNLNLELPFVFSMELPEEKNNPFIVGKKNDRRWDDTVGTMMADLETLVSMLGVDGGGCVRKALCELAAMPPITPQGLTGEMMQLLVRYMMNQVEGEVNAINLEERVTEKERENNKKEKLEEISVSEKPNGEEEKEDSQTKKQKEKHKDDEIRERKWKQSKDYVDATIHGKKNGDCWSAYPECPLSLMHLLSSY</sequence>
<evidence type="ECO:0000256" key="1">
    <source>
        <dbReference type="SAM" id="MobiDB-lite"/>
    </source>
</evidence>
<reference evidence="3" key="1">
    <citation type="journal article" date="2021" name="Sci. Adv.">
        <title>The American lobster genome reveals insights on longevity, neural, and immune adaptations.</title>
        <authorList>
            <person name="Polinski J.M."/>
            <person name="Zimin A.V."/>
            <person name="Clark K.F."/>
            <person name="Kohn A.B."/>
            <person name="Sadowski N."/>
            <person name="Timp W."/>
            <person name="Ptitsyn A."/>
            <person name="Khanna P."/>
            <person name="Romanova D.Y."/>
            <person name="Williams P."/>
            <person name="Greenwood S.J."/>
            <person name="Moroz L.L."/>
            <person name="Walt D.R."/>
            <person name="Bodnar A.G."/>
        </authorList>
    </citation>
    <scope>NUCLEOTIDE SEQUENCE</scope>
    <source>
        <strain evidence="3">GMGI-L3</strain>
    </source>
</reference>
<dbReference type="Proteomes" id="UP000747542">
    <property type="component" value="Unassembled WGS sequence"/>
</dbReference>
<name>A0A8J5JUH8_HOMAM</name>
<evidence type="ECO:0000256" key="2">
    <source>
        <dbReference type="SAM" id="SignalP"/>
    </source>
</evidence>
<dbReference type="PANTHER" id="PTHR21398:SF6">
    <property type="entry name" value="AGAP007094-PA"/>
    <property type="match status" value="1"/>
</dbReference>
<accession>A0A8J5JUH8</accession>
<dbReference type="EMBL" id="JAHLQT010029607">
    <property type="protein sequence ID" value="KAG7161218.1"/>
    <property type="molecule type" value="Genomic_DNA"/>
</dbReference>
<protein>
    <submittedName>
        <fullName evidence="3">Putative DM4/DM12 family-like protein 11</fullName>
    </submittedName>
</protein>
<dbReference type="InterPro" id="IPR006631">
    <property type="entry name" value="DM4_12"/>
</dbReference>
<comment type="caution">
    <text evidence="3">The sequence shown here is derived from an EMBL/GenBank/DDBJ whole genome shotgun (WGS) entry which is preliminary data.</text>
</comment>
<gene>
    <name evidence="3" type="ORF">Hamer_G016272</name>
</gene>
<feature type="compositionally biased region" description="Basic and acidic residues" evidence="1">
    <location>
        <begin position="253"/>
        <end position="288"/>
    </location>
</feature>
<organism evidence="3 4">
    <name type="scientific">Homarus americanus</name>
    <name type="common">American lobster</name>
    <dbReference type="NCBI Taxonomy" id="6706"/>
    <lineage>
        <taxon>Eukaryota</taxon>
        <taxon>Metazoa</taxon>
        <taxon>Ecdysozoa</taxon>
        <taxon>Arthropoda</taxon>
        <taxon>Crustacea</taxon>
        <taxon>Multicrustacea</taxon>
        <taxon>Malacostraca</taxon>
        <taxon>Eumalacostraca</taxon>
        <taxon>Eucarida</taxon>
        <taxon>Decapoda</taxon>
        <taxon>Pleocyemata</taxon>
        <taxon>Astacidea</taxon>
        <taxon>Nephropoidea</taxon>
        <taxon>Nephropidae</taxon>
        <taxon>Homarus</taxon>
    </lineage>
</organism>
<feature type="signal peptide" evidence="2">
    <location>
        <begin position="1"/>
        <end position="20"/>
    </location>
</feature>
<dbReference type="OrthoDB" id="6363206at2759"/>
<evidence type="ECO:0000313" key="4">
    <source>
        <dbReference type="Proteomes" id="UP000747542"/>
    </source>
</evidence>
<proteinExistence type="predicted"/>
<dbReference type="AlphaFoldDB" id="A0A8J5JUH8"/>
<dbReference type="Pfam" id="PF07841">
    <property type="entry name" value="DM4_12"/>
    <property type="match status" value="1"/>
</dbReference>
<feature type="region of interest" description="Disordered" evidence="1">
    <location>
        <begin position="231"/>
        <end position="288"/>
    </location>
</feature>
<dbReference type="PANTHER" id="PTHR21398">
    <property type="entry name" value="AGAP007094-PA"/>
    <property type="match status" value="1"/>
</dbReference>
<evidence type="ECO:0000313" key="3">
    <source>
        <dbReference type="EMBL" id="KAG7161218.1"/>
    </source>
</evidence>
<keyword evidence="2" id="KW-0732">Signal</keyword>
<keyword evidence="4" id="KW-1185">Reference proteome</keyword>
<feature type="chain" id="PRO_5035209194" evidence="2">
    <location>
        <begin position="21"/>
        <end position="318"/>
    </location>
</feature>